<feature type="non-terminal residue" evidence="2">
    <location>
        <position position="560"/>
    </location>
</feature>
<gene>
    <name evidence="2" type="primary">ycf1</name>
</gene>
<organism evidence="2">
    <name type="scientific">Polyalthia lateritia</name>
    <dbReference type="NCBI Taxonomy" id="1310108"/>
    <lineage>
        <taxon>Eukaryota</taxon>
        <taxon>Viridiplantae</taxon>
        <taxon>Streptophyta</taxon>
        <taxon>Embryophyta</taxon>
        <taxon>Tracheophyta</taxon>
        <taxon>Spermatophyta</taxon>
        <taxon>Magnoliopsida</taxon>
        <taxon>Magnoliidae</taxon>
        <taxon>Magnoliales</taxon>
        <taxon>Annonaceae</taxon>
        <taxon>Malmeoideae</taxon>
        <taxon>Miliuseae</taxon>
        <taxon>Polyalthia</taxon>
    </lineage>
</organism>
<feature type="compositionally biased region" description="Polar residues" evidence="1">
    <location>
        <begin position="319"/>
        <end position="331"/>
    </location>
</feature>
<keyword evidence="2" id="KW-0934">Plastid</keyword>
<feature type="region of interest" description="Disordered" evidence="1">
    <location>
        <begin position="78"/>
        <end position="99"/>
    </location>
</feature>
<keyword evidence="2" id="KW-0150">Chloroplast</keyword>
<geneLocation type="chloroplast" evidence="2"/>
<dbReference type="AlphaFoldDB" id="A0A088MFB5"/>
<accession>A0A088MFB5</accession>
<reference evidence="2" key="1">
    <citation type="journal article" date="2014" name="Zhi Wu Fen Lei Xue Bao">
        <title>Reassessing the taxonomic status of two enigmatic Desmos species (Annonaceae): Morphological and molecular phylogenetic support for a new genus, Wangia.</title>
        <authorList>
            <person name="Guo X."/>
            <person name="Wang J."/>
            <person name="Xue B."/>
            <person name="Thomas D.C."/>
            <person name="Su Y.C.F."/>
            <person name="Tan Y.-H."/>
            <person name="Saunders R.M.K."/>
        </authorList>
    </citation>
    <scope>NUCLEOTIDE SEQUENCE</scope>
</reference>
<dbReference type="EMBL" id="KF682104">
    <property type="protein sequence ID" value="AIN36798.1"/>
    <property type="molecule type" value="Genomic_DNA"/>
</dbReference>
<feature type="non-terminal residue" evidence="2">
    <location>
        <position position="1"/>
    </location>
</feature>
<feature type="compositionally biased region" description="Basic and acidic residues" evidence="1">
    <location>
        <begin position="86"/>
        <end position="99"/>
    </location>
</feature>
<feature type="region of interest" description="Disordered" evidence="1">
    <location>
        <begin position="305"/>
        <end position="333"/>
    </location>
</feature>
<evidence type="ECO:0000256" key="1">
    <source>
        <dbReference type="SAM" id="MobiDB-lite"/>
    </source>
</evidence>
<name>A0A088MFB5_9MAGN</name>
<feature type="compositionally biased region" description="Basic and acidic residues" evidence="1">
    <location>
        <begin position="305"/>
        <end position="318"/>
    </location>
</feature>
<evidence type="ECO:0000313" key="2">
    <source>
        <dbReference type="EMBL" id="AIN36798.1"/>
    </source>
</evidence>
<sequence>INKYHLRSVLQDHGARLFFKDRIKEYLWTLGILDAKSSSKGLPNSGMNEWKNWLRGHYQYNFSQTRWSRLVSQKWRNKVRKRHTSQNKESKKDSYEKDQSIHCEKQKNYIMNSLPIQKYKFTKNYRYDLLSHKYIHYEDKKDSYSYISISDNLGDNDTDKNMGRKYLEWRTILYFSRKNFGIKHRINRDTGTNIKKKTKTGTNNYQILDNKDLFSLTIHQEKNPSNQKNFFDWVGMNEEMLYRSIPNQEIETWFFSELVPLYGAYKSKPRIIPIKLLFLNNESFSEQEKRFLREFEEYLRKEAEEKEKEKEKEKEQSDQKNLGSDPPNQQEDLLVDSAESDIKNRRKQRQSKKDISGPQLDLLMRKHLVSQLNINSSLNLPEIMDIRTFSFLLKMMKYSNDIDIYSIEIGDIRMNFLATLRRLTHPILDVPTFIKRGIITIEPIRLFLKLDGQSIMYQIIGISLVHKNKHQTNEICREKEYDLFVPENIPSTRRRRELRIRICFNSASGRIVDRYPVLVDRYNMRYCVDFWGENKHIDTDRNKLIQFKLFLWPNFRLEDL</sequence>
<proteinExistence type="predicted"/>
<protein>
    <submittedName>
        <fullName evidence="2">Ycf1</fullName>
    </submittedName>
</protein>